<feature type="domain" description="Alpha-L-arabinofuranosidase C-terminal" evidence="7">
    <location>
        <begin position="475"/>
        <end position="833"/>
    </location>
</feature>
<dbReference type="SMART" id="SM00813">
    <property type="entry name" value="Alpha-L-AF_C"/>
    <property type="match status" value="1"/>
</dbReference>
<organism evidence="8 9">
    <name type="scientific">Heminiphilus faecis</name>
    <dbReference type="NCBI Taxonomy" id="2601703"/>
    <lineage>
        <taxon>Bacteria</taxon>
        <taxon>Pseudomonadati</taxon>
        <taxon>Bacteroidota</taxon>
        <taxon>Bacteroidia</taxon>
        <taxon>Bacteroidales</taxon>
        <taxon>Muribaculaceae</taxon>
        <taxon>Heminiphilus</taxon>
    </lineage>
</organism>
<accession>A0ABV4CW90</accession>
<evidence type="ECO:0000256" key="2">
    <source>
        <dbReference type="ARBA" id="ARBA00007186"/>
    </source>
</evidence>
<keyword evidence="5" id="KW-0378">Hydrolase</keyword>
<dbReference type="InterPro" id="IPR055235">
    <property type="entry name" value="ASD1_cat"/>
</dbReference>
<dbReference type="Gene3D" id="2.60.120.260">
    <property type="entry name" value="Galactose-binding domain-like"/>
    <property type="match status" value="1"/>
</dbReference>
<dbReference type="InterPro" id="IPR017853">
    <property type="entry name" value="GH"/>
</dbReference>
<dbReference type="EMBL" id="JBCLPP010000021">
    <property type="protein sequence ID" value="MEY8245653.1"/>
    <property type="molecule type" value="Genomic_DNA"/>
</dbReference>
<dbReference type="InterPro" id="IPR008979">
    <property type="entry name" value="Galactose-bd-like_sf"/>
</dbReference>
<comment type="catalytic activity">
    <reaction evidence="1">
        <text>Hydrolysis of terminal non-reducing alpha-L-arabinofuranoside residues in alpha-L-arabinosides.</text>
        <dbReference type="EC" id="3.2.1.55"/>
    </reaction>
</comment>
<dbReference type="Gene3D" id="3.20.20.80">
    <property type="entry name" value="Glycosidases"/>
    <property type="match status" value="1"/>
</dbReference>
<evidence type="ECO:0000256" key="6">
    <source>
        <dbReference type="ARBA" id="ARBA00023180"/>
    </source>
</evidence>
<protein>
    <recommendedName>
        <fullName evidence="3">non-reducing end alpha-L-arabinofuranosidase</fullName>
        <ecNumber evidence="3">3.2.1.55</ecNumber>
    </recommendedName>
</protein>
<dbReference type="Pfam" id="PF06964">
    <property type="entry name" value="Alpha-L-AF_C"/>
    <property type="match status" value="1"/>
</dbReference>
<sequence>MKHITIGLFLLTAVAAQGAGGQDMVLDIDLSSRQAEVSPAMYGIFFEEINHAGDGGLYGEMLMNRSFEERVMPEGYHVENGALVPPVVDNYITGEPTTKSYRWGDDPFPGWEIIKRGNAAAEARTVTDNPNFATAPTSLRLTVKNPGKGVALVNKGYWGVALQKDARYRLRMYVRTADGGKDMTVRLTGASGEELGSVPVTLDTDGEWHEYKAVLQASDTTSDGRLSIELPGAGTYYFDYVSLFPEDTYKGRENGMRKDVALMLEELHPGFVRWPGGCVVEGITLNNRFDWKKTLGDPASRPGEYDTWGYRTTYGFGYKEFLDFCEDLGAKGMYVCNVGLACYGRSGEYCSDEEALYYIQDALDAIEYAIGDTDSRWGAVRAAEGHPEPYPLAYVEIGNENFGPIYDRRYNMFYKAIKEKYPDLTLISNYGLEGSEGADTIEMVDPHWYVEPKHFFNTTRLIDNYERGKHDIYVGEYSCNQNVGGGNMLAALSEAAFLTGIERNGDIVKMASYAPLIENRNDRAWPVNLIWVDNDQVVGRSSYYVQKMFAQNRPDYNLKVNADIKSADSAPLIGVDSYIGLGTWSTQTQFRNLKVTDANGNVIKADMNDDTQWVTPRGQWTRGDGVASQTGIENRTALIWTGGRATDGSVIEFEVKKTGGNEGFLCFFGLQSPDLKKGYMLNAGGWNNTASAIEGLEDDNSSPISLVVPDRLDSGRWCKARIVLRHGKAEYYLDNKLKVTYTTEPMERKFYAAGYDEASGEVILKIVNATPEKCKARITFTNGDVEHTGRVIVLKADAATDENSFDEPLRISPQEHTYPGFSSKFDYNFEPNSLTVIRLTKK</sequence>
<dbReference type="InterPro" id="IPR010720">
    <property type="entry name" value="Alpha-L-AF_C"/>
</dbReference>
<evidence type="ECO:0000256" key="4">
    <source>
        <dbReference type="ARBA" id="ARBA00022729"/>
    </source>
</evidence>
<dbReference type="SUPFAM" id="SSF51445">
    <property type="entry name" value="(Trans)glycosidases"/>
    <property type="match status" value="1"/>
</dbReference>
<evidence type="ECO:0000256" key="3">
    <source>
        <dbReference type="ARBA" id="ARBA00012670"/>
    </source>
</evidence>
<name>A0ABV4CW90_9BACT</name>
<comment type="caution">
    <text evidence="8">The sequence shown here is derived from an EMBL/GenBank/DDBJ whole genome shotgun (WGS) entry which is preliminary data.</text>
</comment>
<evidence type="ECO:0000259" key="7">
    <source>
        <dbReference type="SMART" id="SM00813"/>
    </source>
</evidence>
<keyword evidence="4" id="KW-0732">Signal</keyword>
<gene>
    <name evidence="8" type="ORF">AAK873_08505</name>
</gene>
<dbReference type="RefSeq" id="WP_121698639.1">
    <property type="nucleotide sequence ID" value="NZ_JBCLPP010000021.1"/>
</dbReference>
<dbReference type="EC" id="3.2.1.55" evidence="3"/>
<dbReference type="PANTHER" id="PTHR31776">
    <property type="entry name" value="ALPHA-L-ARABINOFURANOSIDASE 1"/>
    <property type="match status" value="1"/>
</dbReference>
<dbReference type="Proteomes" id="UP001565200">
    <property type="component" value="Unassembled WGS sequence"/>
</dbReference>
<dbReference type="SUPFAM" id="SSF49785">
    <property type="entry name" value="Galactose-binding domain-like"/>
    <property type="match status" value="1"/>
</dbReference>
<evidence type="ECO:0000256" key="1">
    <source>
        <dbReference type="ARBA" id="ARBA00001462"/>
    </source>
</evidence>
<keyword evidence="6" id="KW-0325">Glycoprotein</keyword>
<dbReference type="Pfam" id="PF22848">
    <property type="entry name" value="ASD1_dom"/>
    <property type="match status" value="1"/>
</dbReference>
<comment type="similarity">
    <text evidence="2">Belongs to the glycosyl hydrolase 51 family.</text>
</comment>
<dbReference type="Gene3D" id="2.60.40.1180">
    <property type="entry name" value="Golgi alpha-mannosidase II"/>
    <property type="match status" value="1"/>
</dbReference>
<evidence type="ECO:0000256" key="5">
    <source>
        <dbReference type="ARBA" id="ARBA00022801"/>
    </source>
</evidence>
<evidence type="ECO:0000313" key="8">
    <source>
        <dbReference type="EMBL" id="MEY8245653.1"/>
    </source>
</evidence>
<dbReference type="InterPro" id="IPR013780">
    <property type="entry name" value="Glyco_hydro_b"/>
</dbReference>
<reference evidence="8 9" key="1">
    <citation type="submission" date="2024-03" db="EMBL/GenBank/DDBJ databases">
        <title>Mouse gut bacterial collection (mGBC) of GemPharmatech.</title>
        <authorList>
            <person name="He Y."/>
            <person name="Dong L."/>
            <person name="Wu D."/>
            <person name="Gao X."/>
            <person name="Lin Z."/>
        </authorList>
    </citation>
    <scope>NUCLEOTIDE SEQUENCE [LARGE SCALE GENOMIC DNA]</scope>
    <source>
        <strain evidence="8 9">54-13</strain>
    </source>
</reference>
<dbReference type="PANTHER" id="PTHR31776:SF0">
    <property type="entry name" value="ALPHA-L-ARABINOFURANOSIDASE 1"/>
    <property type="match status" value="1"/>
</dbReference>
<evidence type="ECO:0000313" key="9">
    <source>
        <dbReference type="Proteomes" id="UP001565200"/>
    </source>
</evidence>
<dbReference type="InterPro" id="IPR051563">
    <property type="entry name" value="Glycosyl_Hydrolase_51"/>
</dbReference>
<proteinExistence type="inferred from homology"/>
<dbReference type="SUPFAM" id="SSF51011">
    <property type="entry name" value="Glycosyl hydrolase domain"/>
    <property type="match status" value="1"/>
</dbReference>
<keyword evidence="9" id="KW-1185">Reference proteome</keyword>